<dbReference type="RefSeq" id="WP_268923385.1">
    <property type="nucleotide sequence ID" value="NZ_JAPTGC010000010.1"/>
</dbReference>
<comment type="caution">
    <text evidence="1">The sequence shown here is derived from an EMBL/GenBank/DDBJ whole genome shotgun (WGS) entry which is preliminary data.</text>
</comment>
<gene>
    <name evidence="1" type="ORF">O0S09_07670</name>
</gene>
<reference evidence="1" key="1">
    <citation type="submission" date="2022-12" db="EMBL/GenBank/DDBJ databases">
        <title>Isolation and characterisation of novel Methanocorpusculum spp. from native Australian herbivores indicates the genus is ancestrally host-associated.</title>
        <authorList>
            <person name="Volmer J.G."/>
            <person name="Soo R.M."/>
            <person name="Evans P.N."/>
            <person name="Hoedt E.C."/>
            <person name="Astorga Alsina A.L."/>
            <person name="Woodcroft B.J."/>
            <person name="Tyson G.W."/>
            <person name="Hugenholtz P."/>
            <person name="Morrison M."/>
        </authorList>
    </citation>
    <scope>NUCLEOTIDE SEQUENCE</scope>
    <source>
        <strain evidence="1">CW153</strain>
    </source>
</reference>
<proteinExistence type="predicted"/>
<keyword evidence="2" id="KW-1185">Reference proteome</keyword>
<dbReference type="EMBL" id="JAPTGC010000010">
    <property type="protein sequence ID" value="MCZ0863125.1"/>
    <property type="molecule type" value="Genomic_DNA"/>
</dbReference>
<name>A0ABT4IN05_9EURY</name>
<protein>
    <submittedName>
        <fullName evidence="1">Uncharacterized protein</fullName>
    </submittedName>
</protein>
<organism evidence="1 2">
    <name type="scientific">Methanocorpusculum vombati</name>
    <dbReference type="NCBI Taxonomy" id="3002864"/>
    <lineage>
        <taxon>Archaea</taxon>
        <taxon>Methanobacteriati</taxon>
        <taxon>Methanobacteriota</taxon>
        <taxon>Stenosarchaea group</taxon>
        <taxon>Methanomicrobia</taxon>
        <taxon>Methanomicrobiales</taxon>
        <taxon>Methanocorpusculaceae</taxon>
        <taxon>Methanocorpusculum</taxon>
    </lineage>
</organism>
<sequence>MTYTPFDTQTFLTTTLPRIHPRPADAYEAALHSRDLAYVFEELHLGFIEQYHTDIRTIRDENCQSTAYQIIWPEKTYYEVDIQKLRTDHPDLHQKLVHLRATDAEKILGRDYLYTAAKERLGTTIQTYEKITITDLKKHLTARDLPHYLTPKTRPLSPEIIPRQEAY</sequence>
<evidence type="ECO:0000313" key="1">
    <source>
        <dbReference type="EMBL" id="MCZ0863125.1"/>
    </source>
</evidence>
<dbReference type="Proteomes" id="UP001141336">
    <property type="component" value="Unassembled WGS sequence"/>
</dbReference>
<accession>A0ABT4IN05</accession>
<evidence type="ECO:0000313" key="2">
    <source>
        <dbReference type="Proteomes" id="UP001141336"/>
    </source>
</evidence>